<dbReference type="Proteomes" id="UP000006094">
    <property type="component" value="Chromosome"/>
</dbReference>
<protein>
    <submittedName>
        <fullName evidence="1">Transcriptional regulator</fullName>
    </submittedName>
</protein>
<dbReference type="EMBL" id="CP003326">
    <property type="protein sequence ID" value="AFS78839.1"/>
    <property type="molecule type" value="Genomic_DNA"/>
</dbReference>
<evidence type="ECO:0000313" key="2">
    <source>
        <dbReference type="Proteomes" id="UP000006094"/>
    </source>
</evidence>
<dbReference type="RefSeq" id="WP_014967975.1">
    <property type="nucleotide sequence ID" value="NC_018664.1"/>
</dbReference>
<dbReference type="KEGG" id="cad:Curi_c18330"/>
<dbReference type="HOGENOM" id="CLU_2599732_0_0_9"/>
<proteinExistence type="predicted"/>
<sequence>MLLIAALILELSILDNVLRDMTDTQDKSMYSFNIQGDMYSIQLLGKQYYVEKSSVENILYNIKNTYYSIVDYKDKILNK</sequence>
<name>K0AZX9_GOTA9</name>
<evidence type="ECO:0000313" key="1">
    <source>
        <dbReference type="EMBL" id="AFS78839.1"/>
    </source>
</evidence>
<dbReference type="STRING" id="1128398.Curi_c18330"/>
<keyword evidence="2" id="KW-1185">Reference proteome</keyword>
<organism evidence="1 2">
    <name type="scientific">Gottschalkia acidurici (strain ATCC 7906 / DSM 604 / BCRC 14475 / CIP 104303 / KCTC 5404 / NCIMB 10678 / 9a)</name>
    <name type="common">Clostridium acidurici</name>
    <dbReference type="NCBI Taxonomy" id="1128398"/>
    <lineage>
        <taxon>Bacteria</taxon>
        <taxon>Bacillati</taxon>
        <taxon>Bacillota</taxon>
        <taxon>Tissierellia</taxon>
        <taxon>Tissierellales</taxon>
        <taxon>Gottschalkiaceae</taxon>
        <taxon>Gottschalkia</taxon>
    </lineage>
</organism>
<accession>K0AZX9</accession>
<gene>
    <name evidence="1" type="ordered locus">Curi_c18330</name>
</gene>
<dbReference type="AlphaFoldDB" id="K0AZX9"/>
<reference evidence="1 2" key="1">
    <citation type="journal article" date="2012" name="PLoS ONE">
        <title>The purine-utilizing bacterium Clostridium acidurici 9a: a genome-guided metabolic reconsideration.</title>
        <authorList>
            <person name="Hartwich K."/>
            <person name="Poehlein A."/>
            <person name="Daniel R."/>
        </authorList>
    </citation>
    <scope>NUCLEOTIDE SEQUENCE [LARGE SCALE GENOMIC DNA]</scope>
    <source>
        <strain evidence="2">ATCC 7906 / DSM 604 / BCRC 14475 / CIP 104303 / KCTC 5404 / NCIMB 10678 / 9a</strain>
    </source>
</reference>